<dbReference type="RefSeq" id="WP_284232064.1">
    <property type="nucleotide sequence ID" value="NZ_BSUL01000001.1"/>
</dbReference>
<dbReference type="GO" id="GO:0016757">
    <property type="term" value="F:glycosyltransferase activity"/>
    <property type="evidence" value="ECO:0007669"/>
    <property type="project" value="UniProtKB-KW"/>
</dbReference>
<feature type="domain" description="Glycosyltransferase 2-like" evidence="10">
    <location>
        <begin position="6"/>
        <end position="110"/>
    </location>
</feature>
<comment type="caution">
    <text evidence="11">The sequence shown here is derived from an EMBL/GenBank/DDBJ whole genome shotgun (WGS) entry which is preliminary data.</text>
</comment>
<dbReference type="InterPro" id="IPR001173">
    <property type="entry name" value="Glyco_trans_2-like"/>
</dbReference>
<dbReference type="EMBL" id="BSUL01000001">
    <property type="protein sequence ID" value="GMA28678.1"/>
    <property type="molecule type" value="Genomic_DNA"/>
</dbReference>
<dbReference type="Gene3D" id="3.90.550.10">
    <property type="entry name" value="Spore Coat Polysaccharide Biosynthesis Protein SpsA, Chain A"/>
    <property type="match status" value="1"/>
</dbReference>
<dbReference type="GO" id="GO:0016787">
    <property type="term" value="F:hydrolase activity"/>
    <property type="evidence" value="ECO:0007669"/>
    <property type="project" value="UniProtKB-KW"/>
</dbReference>
<keyword evidence="11" id="KW-0378">Hydrolase</keyword>
<organism evidence="11 12">
    <name type="scientific">Arenivirga flava</name>
    <dbReference type="NCBI Taxonomy" id="1930060"/>
    <lineage>
        <taxon>Bacteria</taxon>
        <taxon>Bacillati</taxon>
        <taxon>Actinomycetota</taxon>
        <taxon>Actinomycetes</taxon>
        <taxon>Micrococcales</taxon>
        <taxon>Microbacteriaceae</taxon>
        <taxon>Arenivirga</taxon>
    </lineage>
</organism>
<evidence type="ECO:0000313" key="12">
    <source>
        <dbReference type="Proteomes" id="UP001157160"/>
    </source>
</evidence>
<evidence type="ECO:0000256" key="9">
    <source>
        <dbReference type="ARBA" id="ARBA00040345"/>
    </source>
</evidence>
<comment type="similarity">
    <text evidence="8">Belongs to the glycosyltransferase 2 family. CrtQ subfamily.</text>
</comment>
<keyword evidence="3" id="KW-0328">Glycosyltransferase</keyword>
<accession>A0AA37XBF4</accession>
<gene>
    <name evidence="11" type="ORF">GCM10025874_19310</name>
</gene>
<comment type="pathway">
    <text evidence="7">Carotenoid biosynthesis; staphyloxanthin biosynthesis; staphyloxanthin from farnesyl diphosphate: step 4/5.</text>
</comment>
<comment type="subcellular location">
    <subcellularLocation>
        <location evidence="1">Cell membrane</location>
    </subcellularLocation>
</comment>
<evidence type="ECO:0000256" key="7">
    <source>
        <dbReference type="ARBA" id="ARBA00037904"/>
    </source>
</evidence>
<dbReference type="GO" id="GO:0005886">
    <property type="term" value="C:plasma membrane"/>
    <property type="evidence" value="ECO:0007669"/>
    <property type="project" value="UniProtKB-SubCell"/>
</dbReference>
<keyword evidence="2" id="KW-1003">Cell membrane</keyword>
<evidence type="ECO:0000256" key="1">
    <source>
        <dbReference type="ARBA" id="ARBA00004236"/>
    </source>
</evidence>
<dbReference type="PANTHER" id="PTHR43646:SF2">
    <property type="entry name" value="GLYCOSYLTRANSFERASE 2-LIKE DOMAIN-CONTAINING PROTEIN"/>
    <property type="match status" value="1"/>
</dbReference>
<comment type="function">
    <text evidence="6">Catalyzes the glycosylation of 4,4'-diaponeurosporenoate, i.e. the esterification of glucose at the C1'' position with the carboxyl group of 4,4'-diaponeurosporenic acid, to form glycosyl-4,4'-diaponeurosporenoate. This is a step in the biosynthesis of staphyloxanthin, an orange pigment present in most staphylococci strains.</text>
</comment>
<dbReference type="Proteomes" id="UP001157160">
    <property type="component" value="Unassembled WGS sequence"/>
</dbReference>
<sequence length="247" mass="27001">MSPRISVVVPVKDDAIELEACLRALARQTRRPHEVIVVDNGSTDASRAVAERHGARVIAEPSPGIPAAAGAGYDAAEGELIARLDADCRPPATWLADLEEALRTADAVTGPGLLRGRGLALSRAYDLAYLLACGLALGHAPLFGSNLGMRRSAWLAVRRGAHRADPLLHDDLDLSFHLGARFRVRRHRHLALSISGRPFDDAAAFRWRLRRGWRTVLLHWPEHFPPVRASARAIQAVRGGRSRRSRS</sequence>
<dbReference type="InterPro" id="IPR029044">
    <property type="entry name" value="Nucleotide-diphossugar_trans"/>
</dbReference>
<keyword evidence="12" id="KW-1185">Reference proteome</keyword>
<protein>
    <recommendedName>
        <fullName evidence="9">4,4'-diaponeurosporenoate glycosyltransferase</fullName>
    </recommendedName>
</protein>
<keyword evidence="4" id="KW-0808">Transferase</keyword>
<keyword evidence="5" id="KW-0472">Membrane</keyword>
<evidence type="ECO:0000256" key="2">
    <source>
        <dbReference type="ARBA" id="ARBA00022475"/>
    </source>
</evidence>
<evidence type="ECO:0000259" key="10">
    <source>
        <dbReference type="Pfam" id="PF00535"/>
    </source>
</evidence>
<evidence type="ECO:0000313" key="11">
    <source>
        <dbReference type="EMBL" id="GMA28678.1"/>
    </source>
</evidence>
<reference evidence="11 12" key="1">
    <citation type="journal article" date="2014" name="Int. J. Syst. Evol. Microbiol.">
        <title>Complete genome sequence of Corynebacterium casei LMG S-19264T (=DSM 44701T), isolated from a smear-ripened cheese.</title>
        <authorList>
            <consortium name="US DOE Joint Genome Institute (JGI-PGF)"/>
            <person name="Walter F."/>
            <person name="Albersmeier A."/>
            <person name="Kalinowski J."/>
            <person name="Ruckert C."/>
        </authorList>
    </citation>
    <scope>NUCLEOTIDE SEQUENCE [LARGE SCALE GENOMIC DNA]</scope>
    <source>
        <strain evidence="11 12">NBRC 112289</strain>
    </source>
</reference>
<proteinExistence type="inferred from homology"/>
<dbReference type="AlphaFoldDB" id="A0AA37XBF4"/>
<evidence type="ECO:0000256" key="5">
    <source>
        <dbReference type="ARBA" id="ARBA00023136"/>
    </source>
</evidence>
<name>A0AA37XBF4_9MICO</name>
<evidence type="ECO:0000256" key="3">
    <source>
        <dbReference type="ARBA" id="ARBA00022676"/>
    </source>
</evidence>
<dbReference type="CDD" id="cd00761">
    <property type="entry name" value="Glyco_tranf_GTA_type"/>
    <property type="match status" value="1"/>
</dbReference>
<evidence type="ECO:0000256" key="8">
    <source>
        <dbReference type="ARBA" id="ARBA00038120"/>
    </source>
</evidence>
<evidence type="ECO:0000256" key="6">
    <source>
        <dbReference type="ARBA" id="ARBA00037281"/>
    </source>
</evidence>
<evidence type="ECO:0000256" key="4">
    <source>
        <dbReference type="ARBA" id="ARBA00022679"/>
    </source>
</evidence>
<dbReference type="Pfam" id="PF00535">
    <property type="entry name" value="Glycos_transf_2"/>
    <property type="match status" value="1"/>
</dbReference>
<dbReference type="SUPFAM" id="SSF53448">
    <property type="entry name" value="Nucleotide-diphospho-sugar transferases"/>
    <property type="match status" value="1"/>
</dbReference>
<dbReference type="PANTHER" id="PTHR43646">
    <property type="entry name" value="GLYCOSYLTRANSFERASE"/>
    <property type="match status" value="1"/>
</dbReference>